<sequence length="89" mass="10302">MSAMLDSNFELDEPLEAILQRPLTWFEKQQIQDKQQASADEAVGMVETEADTHPLRRRLKDMAMMQVVRLDHPEARQPRGETVRQVKIA</sequence>
<organism evidence="1 2">
    <name type="scientific">Chromobacterium violaceum (strain ATCC 12472 / DSM 30191 / JCM 1249 / CCUG 213 / NBRC 12614 / NCIMB 9131 / NCTC 9757 / MK)</name>
    <dbReference type="NCBI Taxonomy" id="243365"/>
    <lineage>
        <taxon>Bacteria</taxon>
        <taxon>Pseudomonadati</taxon>
        <taxon>Pseudomonadota</taxon>
        <taxon>Betaproteobacteria</taxon>
        <taxon>Neisseriales</taxon>
        <taxon>Chromobacteriaceae</taxon>
        <taxon>Chromobacterium</taxon>
    </lineage>
</organism>
<dbReference type="HOGENOM" id="CLU_2449277_0_0_4"/>
<gene>
    <name evidence="1" type="ordered locus">CV_1997</name>
</gene>
<evidence type="ECO:0000313" key="2">
    <source>
        <dbReference type="Proteomes" id="UP000001424"/>
    </source>
</evidence>
<dbReference type="Proteomes" id="UP000001424">
    <property type="component" value="Chromosome"/>
</dbReference>
<keyword evidence="2" id="KW-1185">Reference proteome</keyword>
<dbReference type="KEGG" id="cvi:CV_1997"/>
<accession>Q7NWJ2</accession>
<reference evidence="1 2" key="1">
    <citation type="journal article" date="2003" name="Proc. Natl. Acad. Sci. U.S.A.">
        <title>The complete genome sequence of Chromobacterium violaceum reveals remarkable and exploitable bacterial adaptability.</title>
        <authorList>
            <person name="Vasconcelos A.T.R."/>
            <person name="de Almeida D.F."/>
            <person name="Almeida F.C."/>
            <person name="de Almeida L.G.P."/>
            <person name="de Almeida R."/>
            <person name="Goncalves J.A.A."/>
            <person name="Andrade E.M."/>
            <person name="Antonio R.V."/>
            <person name="Araripe J."/>
            <person name="de Araujo M.F.F."/>
            <person name="Filho S.A."/>
            <person name="Azevedo V."/>
            <person name="Batista A.J."/>
            <person name="Bataus L.A.M."/>
            <person name="Batista J.S."/>
            <person name="Belo A."/>
            <person name="vander Berg C."/>
            <person name="Blamey J."/>
            <person name="Bogo M."/>
            <person name="Bonato S."/>
            <person name="Bordignon J."/>
            <person name="Brito C.A."/>
            <person name="Brocchi M."/>
            <person name="Burity H.A."/>
            <person name="Camargo A.A."/>
            <person name="Cardoso D.D.P."/>
            <person name="Carneiro N.P."/>
            <person name="Carraro D.M."/>
            <person name="Carvalho C.M.B."/>
            <person name="Cascardo J.C.M."/>
            <person name="Cavada B.S."/>
            <person name="Chueire L.M.O."/>
            <person name="Pasa T.B.C."/>
            <person name="Duran N."/>
            <person name="Fagundes N."/>
            <person name="Falcao C.L."/>
            <person name="Fantinatti F."/>
            <person name="Farias I.P."/>
            <person name="Felipe M.S.S."/>
            <person name="Ferrari L.P."/>
            <person name="Ferro J.A."/>
            <person name="Ferro M.I.T."/>
            <person name="Franco G.R."/>
            <person name="Freitas N.S.A."/>
            <person name="Furlan L.R."/>
            <person name="Gazzinelli R.T."/>
            <person name="Gomes E.A."/>
            <person name="Goncalves P.R."/>
            <person name="Grangeiro T.B."/>
            <person name="Grattapaglia D."/>
            <person name="Grisard E.C."/>
            <person name="Guimaraes C.T."/>
            <person name="Hanna E.S."/>
            <person name="Hungria M."/>
            <person name="Jardim S.N."/>
            <person name="Laurino J."/>
            <person name="Leoi L.C.T."/>
            <person name="Fassarella L."/>
            <person name="Lima A."/>
            <person name="Loureiro M.F."/>
            <person name="Lyra M.C.P."/>
            <person name="Macedo M."/>
            <person name="Madeira H.M.F."/>
            <person name="Manfio G.P."/>
            <person name="Maranhao A.Q."/>
            <person name="Martins W.S."/>
            <person name="di Mauro S.M.Z."/>
            <person name="de Medeiros S.R.B."/>
            <person name="Meissner R.D.V."/>
            <person name="Menck C.F.M."/>
            <person name="Moreira M.A.M."/>
            <person name="Nascimento F.F."/>
            <person name="Nicolas M.F."/>
            <person name="Oliveira J.G."/>
            <person name="Oliveira S.C."/>
            <person name="Paixao R.F.C."/>
            <person name="Parente J.A."/>
            <person name="Pedrosa F.O."/>
            <person name="Pena S.J.D."/>
            <person name="Perreira J.O."/>
            <person name="Perreira M."/>
            <person name="Pinto L.S.R.C."/>
            <person name="Pinto L.S."/>
            <person name="Porto J.I.R."/>
            <person name="Potrich D.P."/>
            <person name="Neto C.E.R."/>
            <person name="Reis A.M.M."/>
            <person name="Rigo L.U."/>
            <person name="Rondinelli E."/>
            <person name="dos Santos E.B.P."/>
            <person name="Santos F.R."/>
            <person name="Schneider M.P.C."/>
            <person name="Seuanez H.N."/>
            <person name="Silva A.M.R."/>
            <person name="da Silva A.L.C."/>
            <person name="Silva D.W."/>
            <person name="Silva R."/>
            <person name="Simoes I.C."/>
            <person name="Simon D."/>
            <person name="Soares C.M.A."/>
            <person name="Soares R.B.A."/>
            <person name="Souza E.M."/>
            <person name="Souza K.R.L."/>
            <person name="Souza R.C."/>
            <person name="Steffens M.B.R."/>
            <person name="Steindel M."/>
            <person name="Teixeira S.R."/>
            <person name="Urmenyi T."/>
            <person name="Vettore A."/>
            <person name="Wassem R."/>
            <person name="Zaha A."/>
            <person name="Simpson A.J.G."/>
        </authorList>
    </citation>
    <scope>NUCLEOTIDE SEQUENCE [LARGE SCALE GENOMIC DNA]</scope>
    <source>
        <strain evidence="2">ATCC 12472 / DSM 30191 / JCM 1249 / NBRC 12614 / NCIMB 9131 / NCTC 9757</strain>
    </source>
</reference>
<protein>
    <submittedName>
        <fullName evidence="1">Uncharacterized protein</fullName>
    </submittedName>
</protein>
<name>Q7NWJ2_CHRVO</name>
<evidence type="ECO:0000313" key="1">
    <source>
        <dbReference type="EMBL" id="AAQ59669.1"/>
    </source>
</evidence>
<dbReference type="EMBL" id="AE016825">
    <property type="protein sequence ID" value="AAQ59669.1"/>
    <property type="molecule type" value="Genomic_DNA"/>
</dbReference>
<proteinExistence type="predicted"/>
<dbReference type="AlphaFoldDB" id="Q7NWJ2"/>